<reference evidence="2" key="1">
    <citation type="journal article" date="2014" name="Int. J. Syst. Evol. Microbiol.">
        <title>Complete genome sequence of Corynebacterium casei LMG S-19264T (=DSM 44701T), isolated from a smear-ripened cheese.</title>
        <authorList>
            <consortium name="US DOE Joint Genome Institute (JGI-PGF)"/>
            <person name="Walter F."/>
            <person name="Albersmeier A."/>
            <person name="Kalinowski J."/>
            <person name="Ruckert C."/>
        </authorList>
    </citation>
    <scope>NUCLEOTIDE SEQUENCE</scope>
    <source>
        <strain evidence="2">JCM 4790</strain>
    </source>
</reference>
<dbReference type="Proteomes" id="UP000619244">
    <property type="component" value="Unassembled WGS sequence"/>
</dbReference>
<gene>
    <name evidence="2" type="ORF">GCM10010358_35570</name>
</gene>
<dbReference type="EMBL" id="BMVU01000015">
    <property type="protein sequence ID" value="GGX78077.1"/>
    <property type="molecule type" value="Genomic_DNA"/>
</dbReference>
<dbReference type="AlphaFoldDB" id="A0A918U160"/>
<evidence type="ECO:0000259" key="1">
    <source>
        <dbReference type="Pfam" id="PF01370"/>
    </source>
</evidence>
<dbReference type="InterPro" id="IPR050177">
    <property type="entry name" value="Lipid_A_modif_metabolic_enz"/>
</dbReference>
<proteinExistence type="predicted"/>
<feature type="domain" description="NAD-dependent epimerase/dehydratase" evidence="1">
    <location>
        <begin position="1"/>
        <end position="214"/>
    </location>
</feature>
<organism evidence="2 3">
    <name type="scientific">Streptomyces minutiscleroticus</name>
    <dbReference type="NCBI Taxonomy" id="68238"/>
    <lineage>
        <taxon>Bacteria</taxon>
        <taxon>Bacillati</taxon>
        <taxon>Actinomycetota</taxon>
        <taxon>Actinomycetes</taxon>
        <taxon>Kitasatosporales</taxon>
        <taxon>Streptomycetaceae</taxon>
        <taxon>Streptomyces</taxon>
    </lineage>
</organism>
<dbReference type="InterPro" id="IPR001509">
    <property type="entry name" value="Epimerase_deHydtase"/>
</dbReference>
<protein>
    <submittedName>
        <fullName evidence="2">Reductase</fullName>
    </submittedName>
</protein>
<dbReference type="PANTHER" id="PTHR43245:SF13">
    <property type="entry name" value="UDP-D-APIOSE_UDP-D-XYLOSE SYNTHASE 2"/>
    <property type="match status" value="1"/>
</dbReference>
<evidence type="ECO:0000313" key="2">
    <source>
        <dbReference type="EMBL" id="GGX78077.1"/>
    </source>
</evidence>
<dbReference type="Gene3D" id="3.40.50.720">
    <property type="entry name" value="NAD(P)-binding Rossmann-like Domain"/>
    <property type="match status" value="1"/>
</dbReference>
<comment type="caution">
    <text evidence="2">The sequence shown here is derived from an EMBL/GenBank/DDBJ whole genome shotgun (WGS) entry which is preliminary data.</text>
</comment>
<dbReference type="SUPFAM" id="SSF51735">
    <property type="entry name" value="NAD(P)-binding Rossmann-fold domains"/>
    <property type="match status" value="1"/>
</dbReference>
<dbReference type="PANTHER" id="PTHR43245">
    <property type="entry name" value="BIFUNCTIONAL POLYMYXIN RESISTANCE PROTEIN ARNA"/>
    <property type="match status" value="1"/>
</dbReference>
<dbReference type="InterPro" id="IPR036291">
    <property type="entry name" value="NAD(P)-bd_dom_sf"/>
</dbReference>
<name>A0A918U160_9ACTN</name>
<reference evidence="2" key="2">
    <citation type="submission" date="2020-09" db="EMBL/GenBank/DDBJ databases">
        <authorList>
            <person name="Sun Q."/>
            <person name="Ohkuma M."/>
        </authorList>
    </citation>
    <scope>NUCLEOTIDE SEQUENCE</scope>
    <source>
        <strain evidence="2">JCM 4790</strain>
    </source>
</reference>
<keyword evidence="3" id="KW-1185">Reference proteome</keyword>
<dbReference type="Pfam" id="PF01370">
    <property type="entry name" value="Epimerase"/>
    <property type="match status" value="1"/>
</dbReference>
<evidence type="ECO:0000313" key="3">
    <source>
        <dbReference type="Proteomes" id="UP000619244"/>
    </source>
</evidence>
<accession>A0A918U160</accession>
<sequence>MVIGATGQIGRPAVRALARDGWEVTAASRGGGRDGTWPEGVRAVRLDREDDAALAAVVGDGCDLVVDVVAYGERHARRLTSLAGRIGSAVVVSSVSVYEDGEGRGFDTQAEPDGFPVYPVPIPETQRTVAPGGATYSTGKAALERELLAAGDRLPATLLRAGAVHGPHCRTPRELYFVKRNLDGRRRRFLAYGGESRFHPVSVHTLAELIRLAAARPGSRVLNACDDEAPTVAEIGAAIDAVMGVETETVLLDGAPAGPVGDTPWSVPAPVVCDMSAARRELGYRPVVRYAETLPETVGWIERRLAGRDWREAYPRMWEVYGDLFDYAAEDAWADGRA</sequence>